<accession>A0A3N0AZT9</accession>
<feature type="transmembrane region" description="Helical" evidence="4">
    <location>
        <begin position="387"/>
        <end position="409"/>
    </location>
</feature>
<dbReference type="PRINTS" id="PR00038">
    <property type="entry name" value="HTHLUXR"/>
</dbReference>
<dbReference type="GO" id="GO:0006355">
    <property type="term" value="P:regulation of DNA-templated transcription"/>
    <property type="evidence" value="ECO:0007669"/>
    <property type="project" value="InterPro"/>
</dbReference>
<evidence type="ECO:0000256" key="3">
    <source>
        <dbReference type="ARBA" id="ARBA00023163"/>
    </source>
</evidence>
<name>A0A3N0AZT9_9ACTN</name>
<keyword evidence="4" id="KW-1133">Transmembrane helix</keyword>
<dbReference type="PANTHER" id="PTHR44688:SF16">
    <property type="entry name" value="DNA-BINDING TRANSCRIPTIONAL ACTIVATOR DEVR_DOSR"/>
    <property type="match status" value="1"/>
</dbReference>
<dbReference type="PROSITE" id="PS00622">
    <property type="entry name" value="HTH_LUXR_1"/>
    <property type="match status" value="1"/>
</dbReference>
<dbReference type="Proteomes" id="UP000278327">
    <property type="component" value="Unassembled WGS sequence"/>
</dbReference>
<keyword evidence="4" id="KW-0472">Membrane</keyword>
<feature type="domain" description="HTH luxR-type" evidence="5">
    <location>
        <begin position="505"/>
        <end position="570"/>
    </location>
</feature>
<protein>
    <recommendedName>
        <fullName evidence="5">HTH luxR-type domain-containing protein</fullName>
    </recommendedName>
</protein>
<feature type="transmembrane region" description="Helical" evidence="4">
    <location>
        <begin position="363"/>
        <end position="381"/>
    </location>
</feature>
<dbReference type="Gene3D" id="1.10.10.10">
    <property type="entry name" value="Winged helix-like DNA-binding domain superfamily/Winged helix DNA-binding domain"/>
    <property type="match status" value="1"/>
</dbReference>
<comment type="caution">
    <text evidence="6">The sequence shown here is derived from an EMBL/GenBank/DDBJ whole genome shotgun (WGS) entry which is preliminary data.</text>
</comment>
<dbReference type="InterPro" id="IPR016032">
    <property type="entry name" value="Sig_transdc_resp-reg_C-effctor"/>
</dbReference>
<keyword evidence="4" id="KW-0812">Transmembrane</keyword>
<dbReference type="AlphaFoldDB" id="A0A3N0AZT9"/>
<feature type="transmembrane region" description="Helical" evidence="4">
    <location>
        <begin position="253"/>
        <end position="272"/>
    </location>
</feature>
<feature type="transmembrane region" description="Helical" evidence="4">
    <location>
        <begin position="337"/>
        <end position="356"/>
    </location>
</feature>
<keyword evidence="1" id="KW-0805">Transcription regulation</keyword>
<organism evidence="6 7">
    <name type="scientific">Adlercreutzia equolifaciens subsp. celatus DSM 18785</name>
    <dbReference type="NCBI Taxonomy" id="1121021"/>
    <lineage>
        <taxon>Bacteria</taxon>
        <taxon>Bacillati</taxon>
        <taxon>Actinomycetota</taxon>
        <taxon>Coriobacteriia</taxon>
        <taxon>Eggerthellales</taxon>
        <taxon>Eggerthellaceae</taxon>
        <taxon>Adlercreutzia</taxon>
    </lineage>
</organism>
<dbReference type="SUPFAM" id="SSF46894">
    <property type="entry name" value="C-terminal effector domain of the bipartite response regulators"/>
    <property type="match status" value="1"/>
</dbReference>
<dbReference type="GO" id="GO:0003677">
    <property type="term" value="F:DNA binding"/>
    <property type="evidence" value="ECO:0007669"/>
    <property type="project" value="UniProtKB-KW"/>
</dbReference>
<feature type="transmembrane region" description="Helical" evidence="4">
    <location>
        <begin position="112"/>
        <end position="132"/>
    </location>
</feature>
<evidence type="ECO:0000259" key="5">
    <source>
        <dbReference type="PROSITE" id="PS50043"/>
    </source>
</evidence>
<dbReference type="CDD" id="cd06170">
    <property type="entry name" value="LuxR_C_like"/>
    <property type="match status" value="1"/>
</dbReference>
<proteinExistence type="predicted"/>
<dbReference type="EMBL" id="QICA01000001">
    <property type="protein sequence ID" value="RNL40188.1"/>
    <property type="molecule type" value="Genomic_DNA"/>
</dbReference>
<dbReference type="PANTHER" id="PTHR44688">
    <property type="entry name" value="DNA-BINDING TRANSCRIPTIONAL ACTIVATOR DEVR_DOSR"/>
    <property type="match status" value="1"/>
</dbReference>
<dbReference type="SMART" id="SM00421">
    <property type="entry name" value="HTH_LUXR"/>
    <property type="match status" value="1"/>
</dbReference>
<feature type="transmembrane region" description="Helical" evidence="4">
    <location>
        <begin position="228"/>
        <end position="247"/>
    </location>
</feature>
<keyword evidence="3" id="KW-0804">Transcription</keyword>
<feature type="transmembrane region" description="Helical" evidence="4">
    <location>
        <begin position="169"/>
        <end position="186"/>
    </location>
</feature>
<gene>
    <name evidence="6" type="ORF">DMP10_01120</name>
</gene>
<dbReference type="InterPro" id="IPR000792">
    <property type="entry name" value="Tscrpt_reg_LuxR_C"/>
</dbReference>
<dbReference type="InterPro" id="IPR036388">
    <property type="entry name" value="WH-like_DNA-bd_sf"/>
</dbReference>
<evidence type="ECO:0000313" key="7">
    <source>
        <dbReference type="Proteomes" id="UP000278327"/>
    </source>
</evidence>
<reference evidence="6 7" key="1">
    <citation type="journal article" date="2019" name="Microbiol. Resour. Announc.">
        <title>Draft Genome Sequences of Type Strains of Gordonibacter faecihominis, Paraeggerthella hongkongensis, Parvibacter caecicola,Slackia equolifaciens, Slackia faecicanis, and Slackia isoflavoniconvertens.</title>
        <authorList>
            <person name="Danylec N."/>
            <person name="Stoll D.A."/>
            <person name="Dotsch A."/>
            <person name="Huch M."/>
        </authorList>
    </citation>
    <scope>NUCLEOTIDE SEQUENCE [LARGE SCALE GENOMIC DNA]</scope>
    <source>
        <strain evidence="6 7">DSM 18785</strain>
    </source>
</reference>
<sequence length="574" mass="63055">MFPTTSLSQRAPQWAHCAQTTSLKPLNERYERGFAHGTFRTKLNYFECVYFKTAVLAFPENRRLEACRYRAMDLLPARTAKHQTAVLGSRERIRLLAFSKDSITSRLPSGEVIWALAALSLLGATSILQSPMEIGNDFFQGALLSLTRAVCSILLPLYILFAGINLRRLFLFWCASTLVFLMSPILGLLSDAFAYAGVYYLSFGFATTVSTVFVGAIASKLEWNQLKYIVPASQTIAYFISCAFFSVDAGGTKASALCIFAALVLITLIRFANRSTFNLSDEAFPRRAFGANGSANRNVLPLLIVAIGGTALAPSLFGVFELVSWDVPELFVYREAASFVGNIAAPLLFVCAYMFGKEIGVDASFFFVAFASFVLVVSSAINSELTFLPVLFSRVLTIFFHVACWLFCFKAAKSEQAPLSAGLLMGLTDAVSWMGRLLGNATVVIVQRSANEALSHGQIALCAMTVLAAVILITLFATYMTYRKIFKSSFTHASEEVTFNKRVDEIVEIYGLSEREAQILREYVSGRSAPYIASALFLSTSTVKNHISRIYSKTGVNGRQRLIDLVKGGANELD</sequence>
<evidence type="ECO:0000256" key="2">
    <source>
        <dbReference type="ARBA" id="ARBA00023125"/>
    </source>
</evidence>
<feature type="transmembrane region" description="Helical" evidence="4">
    <location>
        <begin position="299"/>
        <end position="317"/>
    </location>
</feature>
<feature type="transmembrane region" description="Helical" evidence="4">
    <location>
        <begin position="138"/>
        <end position="162"/>
    </location>
</feature>
<feature type="transmembrane region" description="Helical" evidence="4">
    <location>
        <begin position="192"/>
        <end position="216"/>
    </location>
</feature>
<keyword evidence="2" id="KW-0238">DNA-binding</keyword>
<dbReference type="Pfam" id="PF00196">
    <property type="entry name" value="GerE"/>
    <property type="match status" value="1"/>
</dbReference>
<dbReference type="PROSITE" id="PS50043">
    <property type="entry name" value="HTH_LUXR_2"/>
    <property type="match status" value="1"/>
</dbReference>
<evidence type="ECO:0000256" key="4">
    <source>
        <dbReference type="SAM" id="Phobius"/>
    </source>
</evidence>
<feature type="transmembrane region" description="Helical" evidence="4">
    <location>
        <begin position="458"/>
        <end position="482"/>
    </location>
</feature>
<evidence type="ECO:0000256" key="1">
    <source>
        <dbReference type="ARBA" id="ARBA00023015"/>
    </source>
</evidence>
<keyword evidence="7" id="KW-1185">Reference proteome</keyword>
<evidence type="ECO:0000313" key="6">
    <source>
        <dbReference type="EMBL" id="RNL40188.1"/>
    </source>
</evidence>